<protein>
    <submittedName>
        <fullName evidence="1">DUF2703 domain-containing protein</fullName>
    </submittedName>
</protein>
<dbReference type="GeneID" id="71855421"/>
<name>A0ABD5P2D1_9EURY</name>
<dbReference type="EMBL" id="JBHSDJ010000118">
    <property type="protein sequence ID" value="MFC4248240.1"/>
    <property type="molecule type" value="Genomic_DNA"/>
</dbReference>
<organism evidence="1 2">
    <name type="scientific">Natribaculum luteum</name>
    <dbReference type="NCBI Taxonomy" id="1586232"/>
    <lineage>
        <taxon>Archaea</taxon>
        <taxon>Methanobacteriati</taxon>
        <taxon>Methanobacteriota</taxon>
        <taxon>Stenosarchaea group</taxon>
        <taxon>Halobacteria</taxon>
        <taxon>Halobacteriales</taxon>
        <taxon>Natrialbaceae</taxon>
        <taxon>Natribaculum</taxon>
    </lineage>
</organism>
<gene>
    <name evidence="1" type="ORF">ACFOZ7_15100</name>
</gene>
<dbReference type="Proteomes" id="UP001595821">
    <property type="component" value="Unassembled WGS sequence"/>
</dbReference>
<reference evidence="1 2" key="1">
    <citation type="journal article" date="2014" name="Int. J. Syst. Evol. Microbiol.">
        <title>Complete genome sequence of Corynebacterium casei LMG S-19264T (=DSM 44701T), isolated from a smear-ripened cheese.</title>
        <authorList>
            <consortium name="US DOE Joint Genome Institute (JGI-PGF)"/>
            <person name="Walter F."/>
            <person name="Albersmeier A."/>
            <person name="Kalinowski J."/>
            <person name="Ruckert C."/>
        </authorList>
    </citation>
    <scope>NUCLEOTIDE SEQUENCE [LARGE SCALE GENOMIC DNA]</scope>
    <source>
        <strain evidence="1 2">IBRC-M 10912</strain>
    </source>
</reference>
<evidence type="ECO:0000313" key="1">
    <source>
        <dbReference type="EMBL" id="MFC4248240.1"/>
    </source>
</evidence>
<dbReference type="AlphaFoldDB" id="A0ABD5P2D1"/>
<dbReference type="InterPro" id="IPR021219">
    <property type="entry name" value="DUF2703"/>
</dbReference>
<evidence type="ECO:0000313" key="2">
    <source>
        <dbReference type="Proteomes" id="UP001595821"/>
    </source>
</evidence>
<comment type="caution">
    <text evidence="1">The sequence shown here is derived from an EMBL/GenBank/DDBJ whole genome shotgun (WGS) entry which is preliminary data.</text>
</comment>
<dbReference type="RefSeq" id="WP_246969529.1">
    <property type="nucleotide sequence ID" value="NZ_CP095397.1"/>
</dbReference>
<accession>A0ABD5P2D1</accession>
<dbReference type="Pfam" id="PF10865">
    <property type="entry name" value="DUF2703"/>
    <property type="match status" value="1"/>
</dbReference>
<proteinExistence type="predicted"/>
<sequence>MSALSVSDPNVTVEALSADEYAKRTLTVDFLYLDREVCSRCRGTEAALGDALERVAPLLADLGVDVAVRTVHVQSAADARRVGLEVSPTIRVDGRDLQPAYRESTCESCGDLCDCEGGVDCRIWTYDGREHTTPPVELLLEGLLRAAVGTATTQSEQSEADDRLPENLERFFAETSPDSADETDCGCGC</sequence>